<evidence type="ECO:0000313" key="3">
    <source>
        <dbReference type="Proteomes" id="UP000217790"/>
    </source>
</evidence>
<gene>
    <name evidence="2" type="ORF">ARMGADRAFT_577275</name>
</gene>
<evidence type="ECO:0000313" key="2">
    <source>
        <dbReference type="EMBL" id="PBK98463.1"/>
    </source>
</evidence>
<dbReference type="Proteomes" id="UP000217790">
    <property type="component" value="Unassembled WGS sequence"/>
</dbReference>
<dbReference type="EMBL" id="KZ293648">
    <property type="protein sequence ID" value="PBK98463.1"/>
    <property type="molecule type" value="Genomic_DNA"/>
</dbReference>
<keyword evidence="1" id="KW-0472">Membrane</keyword>
<name>A0A2H3EDD7_ARMGA</name>
<organism evidence="2 3">
    <name type="scientific">Armillaria gallica</name>
    <name type="common">Bulbous honey fungus</name>
    <name type="synonym">Armillaria bulbosa</name>
    <dbReference type="NCBI Taxonomy" id="47427"/>
    <lineage>
        <taxon>Eukaryota</taxon>
        <taxon>Fungi</taxon>
        <taxon>Dikarya</taxon>
        <taxon>Basidiomycota</taxon>
        <taxon>Agaricomycotina</taxon>
        <taxon>Agaricomycetes</taxon>
        <taxon>Agaricomycetidae</taxon>
        <taxon>Agaricales</taxon>
        <taxon>Marasmiineae</taxon>
        <taxon>Physalacriaceae</taxon>
        <taxon>Armillaria</taxon>
    </lineage>
</organism>
<proteinExistence type="predicted"/>
<dbReference type="AlphaFoldDB" id="A0A2H3EDD7"/>
<accession>A0A2H3EDD7</accession>
<feature type="transmembrane region" description="Helical" evidence="1">
    <location>
        <begin position="12"/>
        <end position="30"/>
    </location>
</feature>
<keyword evidence="1" id="KW-1133">Transmembrane helix</keyword>
<dbReference type="InParanoid" id="A0A2H3EDD7"/>
<sequence>MSGSCTSSDLLTVAWLGNFLYLIQRILYYAQLSQDSDMPRPAMAHRFIETSRSALGFIPRTHRQLHPRPVQCEQYYCLSKSGLNVDHHHYRLSSERQENSFIQFCDLLKLGTYLSIPR</sequence>
<evidence type="ECO:0000256" key="1">
    <source>
        <dbReference type="SAM" id="Phobius"/>
    </source>
</evidence>
<keyword evidence="3" id="KW-1185">Reference proteome</keyword>
<protein>
    <submittedName>
        <fullName evidence="2">Uncharacterized protein</fullName>
    </submittedName>
</protein>
<keyword evidence="1" id="KW-0812">Transmembrane</keyword>
<reference evidence="3" key="1">
    <citation type="journal article" date="2017" name="Nat. Ecol. Evol.">
        <title>Genome expansion and lineage-specific genetic innovations in the forest pathogenic fungi Armillaria.</title>
        <authorList>
            <person name="Sipos G."/>
            <person name="Prasanna A.N."/>
            <person name="Walter M.C."/>
            <person name="O'Connor E."/>
            <person name="Balint B."/>
            <person name="Krizsan K."/>
            <person name="Kiss B."/>
            <person name="Hess J."/>
            <person name="Varga T."/>
            <person name="Slot J."/>
            <person name="Riley R."/>
            <person name="Boka B."/>
            <person name="Rigling D."/>
            <person name="Barry K."/>
            <person name="Lee J."/>
            <person name="Mihaltcheva S."/>
            <person name="LaButti K."/>
            <person name="Lipzen A."/>
            <person name="Waldron R."/>
            <person name="Moloney N.M."/>
            <person name="Sperisen C."/>
            <person name="Kredics L."/>
            <person name="Vagvoelgyi C."/>
            <person name="Patrignani A."/>
            <person name="Fitzpatrick D."/>
            <person name="Nagy I."/>
            <person name="Doyle S."/>
            <person name="Anderson J.B."/>
            <person name="Grigoriev I.V."/>
            <person name="Gueldener U."/>
            <person name="Muensterkoetter M."/>
            <person name="Nagy L.G."/>
        </authorList>
    </citation>
    <scope>NUCLEOTIDE SEQUENCE [LARGE SCALE GENOMIC DNA]</scope>
    <source>
        <strain evidence="3">Ar21-2</strain>
    </source>
</reference>